<dbReference type="OrthoDB" id="9808602at2"/>
<reference evidence="3 4" key="1">
    <citation type="submission" date="2019-07" db="EMBL/GenBank/DDBJ databases">
        <title>Whole genome shotgun sequence of Staphylococcus piscifermentans NBRC 109625.</title>
        <authorList>
            <person name="Hosoyama A."/>
            <person name="Uohara A."/>
            <person name="Ohji S."/>
            <person name="Ichikawa N."/>
        </authorList>
    </citation>
    <scope>NUCLEOTIDE SEQUENCE [LARGE SCALE GENOMIC DNA]</scope>
    <source>
        <strain evidence="3 4">NBRC 109625</strain>
    </source>
</reference>
<name>A0A239TFX8_9STAP</name>
<dbReference type="Proteomes" id="UP000321736">
    <property type="component" value="Unassembled WGS sequence"/>
</dbReference>
<dbReference type="EMBL" id="BKAR01000002">
    <property type="protein sequence ID" value="GEP83660.1"/>
    <property type="molecule type" value="Genomic_DNA"/>
</dbReference>
<evidence type="ECO:0000256" key="1">
    <source>
        <dbReference type="ARBA" id="ARBA00006464"/>
    </source>
</evidence>
<dbReference type="InterPro" id="IPR003362">
    <property type="entry name" value="Bact_transf"/>
</dbReference>
<comment type="similarity">
    <text evidence="1">Belongs to the bacterial sugar transferase family.</text>
</comment>
<comment type="caution">
    <text evidence="3">The sequence shown here is derived from an EMBL/GenBank/DDBJ whole genome shotgun (WGS) entry which is preliminary data.</text>
</comment>
<protein>
    <submittedName>
        <fullName evidence="3">UDP-phosphate galactose phosphotransferase</fullName>
    </submittedName>
</protein>
<evidence type="ECO:0000259" key="2">
    <source>
        <dbReference type="Pfam" id="PF02397"/>
    </source>
</evidence>
<dbReference type="PANTHER" id="PTHR30576">
    <property type="entry name" value="COLANIC BIOSYNTHESIS UDP-GLUCOSE LIPID CARRIER TRANSFERASE"/>
    <property type="match status" value="1"/>
</dbReference>
<dbReference type="GO" id="GO:0016780">
    <property type="term" value="F:phosphotransferase activity, for other substituted phosphate groups"/>
    <property type="evidence" value="ECO:0007669"/>
    <property type="project" value="TreeGrafter"/>
</dbReference>
<evidence type="ECO:0000313" key="4">
    <source>
        <dbReference type="Proteomes" id="UP000321736"/>
    </source>
</evidence>
<feature type="domain" description="Bacterial sugar transferase" evidence="2">
    <location>
        <begin position="7"/>
        <end position="187"/>
    </location>
</feature>
<dbReference type="RefSeq" id="WP_095102735.1">
    <property type="nucleotide sequence ID" value="NZ_BKAR01000002.1"/>
</dbReference>
<sequence length="205" mass="23548">MYKNTLKRTFDLVISILVMPFFIIISLMVGLLIKREDKGPIFYTSKRLGKDKKTFNIYKFRSMKVNAPDIRNEDGSTFNAENDPRITNIGKLIRKTSIDELPQLLNVIKGDMSIVGPRPDTPEALKVYKGEESRKLEVRPGITGYNQAYFRNSIPQSQKFENDVIYVDNVSFLFDCKIILKTISSVVFRKNINNKVVKNANESRS</sequence>
<organism evidence="3 4">
    <name type="scientific">Staphylococcus piscifermentans</name>
    <dbReference type="NCBI Taxonomy" id="70258"/>
    <lineage>
        <taxon>Bacteria</taxon>
        <taxon>Bacillati</taxon>
        <taxon>Bacillota</taxon>
        <taxon>Bacilli</taxon>
        <taxon>Bacillales</taxon>
        <taxon>Staphylococcaceae</taxon>
        <taxon>Staphylococcus</taxon>
    </lineage>
</organism>
<keyword evidence="4" id="KW-1185">Reference proteome</keyword>
<proteinExistence type="inferred from homology"/>
<dbReference type="AlphaFoldDB" id="A0A239TFX8"/>
<dbReference type="PANTHER" id="PTHR30576:SF0">
    <property type="entry name" value="UNDECAPRENYL-PHOSPHATE N-ACETYLGALACTOSAMINYL 1-PHOSPHATE TRANSFERASE-RELATED"/>
    <property type="match status" value="1"/>
</dbReference>
<gene>
    <name evidence="3" type="ORF">SPI02_02450</name>
</gene>
<dbReference type="Pfam" id="PF02397">
    <property type="entry name" value="Bac_transf"/>
    <property type="match status" value="1"/>
</dbReference>
<accession>A0A239TFX8</accession>
<keyword evidence="3" id="KW-0808">Transferase</keyword>
<evidence type="ECO:0000313" key="3">
    <source>
        <dbReference type="EMBL" id="GEP83660.1"/>
    </source>
</evidence>